<dbReference type="CDD" id="cd03801">
    <property type="entry name" value="GT4_PimA-like"/>
    <property type="match status" value="1"/>
</dbReference>
<dbReference type="EMBL" id="BOPA01000020">
    <property type="protein sequence ID" value="GIJ16323.1"/>
    <property type="molecule type" value="Genomic_DNA"/>
</dbReference>
<keyword evidence="1" id="KW-0328">Glycosyltransferase</keyword>
<reference evidence="4 5" key="1">
    <citation type="submission" date="2021-01" db="EMBL/GenBank/DDBJ databases">
        <title>Whole genome shotgun sequence of Verrucosispora gifhornensis NBRC 16317.</title>
        <authorList>
            <person name="Komaki H."/>
            <person name="Tamura T."/>
        </authorList>
    </citation>
    <scope>NUCLEOTIDE SEQUENCE [LARGE SCALE GENOMIC DNA]</scope>
    <source>
        <strain evidence="4 5">NBRC 16317</strain>
    </source>
</reference>
<gene>
    <name evidence="4" type="ORF">Vgi01_30070</name>
</gene>
<dbReference type="SUPFAM" id="SSF53756">
    <property type="entry name" value="UDP-Glycosyltransferase/glycogen phosphorylase"/>
    <property type="match status" value="1"/>
</dbReference>
<dbReference type="Gene3D" id="3.40.50.2000">
    <property type="entry name" value="Glycogen Phosphorylase B"/>
    <property type="match status" value="1"/>
</dbReference>
<dbReference type="Proteomes" id="UP000647860">
    <property type="component" value="Unassembled WGS sequence"/>
</dbReference>
<evidence type="ECO:0000313" key="5">
    <source>
        <dbReference type="Proteomes" id="UP000647860"/>
    </source>
</evidence>
<evidence type="ECO:0000259" key="3">
    <source>
        <dbReference type="Pfam" id="PF00534"/>
    </source>
</evidence>
<dbReference type="PANTHER" id="PTHR12526">
    <property type="entry name" value="GLYCOSYLTRANSFERASE"/>
    <property type="match status" value="1"/>
</dbReference>
<sequence length="380" mass="41356">MPSSDPIVFWQNTPSIHQAPLMRALARQSCARVVVITEFGLSPRRQQLGWHLPDYGAATLVVAPDQAERRRLEASLAGGVHVFSGLGAYPATTRSLLSVGSHGDTLVGVYAEPWDPAGWRGRLRPLRYRAAARRLRASVDFLLTTGPLGQQQYVRVGFPATRVFRFGYFVDVHDGMRGDAADTAGRDAVRLVFVGSVNPGKQPDLLLTALARLKWDWTLDVVGDGPLRERATALAGRLGIDRRIRWHGQVGNATARDIVGASDILVLPSRYDGWGAVVNEALLAGTRVVASDRCGAQDLVVADERSRVFPAGDVTSLTRALTSSAGYGRVDDEERAARIRWATTHLAPERGAQYLLDVVAHLRDGAPRPVPPWARATSVR</sequence>
<evidence type="ECO:0000256" key="1">
    <source>
        <dbReference type="ARBA" id="ARBA00022676"/>
    </source>
</evidence>
<dbReference type="InterPro" id="IPR001296">
    <property type="entry name" value="Glyco_trans_1"/>
</dbReference>
<name>A0ABQ4IEY9_9ACTN</name>
<proteinExistence type="predicted"/>
<protein>
    <recommendedName>
        <fullName evidence="3">Glycosyl transferase family 1 domain-containing protein</fullName>
    </recommendedName>
</protein>
<comment type="caution">
    <text evidence="4">The sequence shown here is derived from an EMBL/GenBank/DDBJ whole genome shotgun (WGS) entry which is preliminary data.</text>
</comment>
<evidence type="ECO:0000313" key="4">
    <source>
        <dbReference type="EMBL" id="GIJ16323.1"/>
    </source>
</evidence>
<dbReference type="PANTHER" id="PTHR12526:SF510">
    <property type="entry name" value="D-INOSITOL 3-PHOSPHATE GLYCOSYLTRANSFERASE"/>
    <property type="match status" value="1"/>
</dbReference>
<keyword evidence="5" id="KW-1185">Reference proteome</keyword>
<accession>A0ABQ4IEY9</accession>
<dbReference type="Pfam" id="PF00534">
    <property type="entry name" value="Glycos_transf_1"/>
    <property type="match status" value="1"/>
</dbReference>
<evidence type="ECO:0000256" key="2">
    <source>
        <dbReference type="ARBA" id="ARBA00022679"/>
    </source>
</evidence>
<organism evidence="4 5">
    <name type="scientific">Micromonospora gifhornensis</name>
    <dbReference type="NCBI Taxonomy" id="84594"/>
    <lineage>
        <taxon>Bacteria</taxon>
        <taxon>Bacillati</taxon>
        <taxon>Actinomycetota</taxon>
        <taxon>Actinomycetes</taxon>
        <taxon>Micromonosporales</taxon>
        <taxon>Micromonosporaceae</taxon>
        <taxon>Micromonospora</taxon>
    </lineage>
</organism>
<keyword evidence="2" id="KW-0808">Transferase</keyword>
<feature type="domain" description="Glycosyl transferase family 1" evidence="3">
    <location>
        <begin position="191"/>
        <end position="322"/>
    </location>
</feature>
<dbReference type="RefSeq" id="WP_204291429.1">
    <property type="nucleotide sequence ID" value="NZ_BAAAGZ010000010.1"/>
</dbReference>